<dbReference type="Pfam" id="PF00082">
    <property type="entry name" value="Peptidase_S8"/>
    <property type="match status" value="2"/>
</dbReference>
<feature type="active site" description="Charge relay system" evidence="5">
    <location>
        <position position="614"/>
    </location>
</feature>
<keyword evidence="3 5" id="KW-0378">Hydrolase</keyword>
<dbReference type="PANTHER" id="PTHR43806:SF11">
    <property type="entry name" value="CEREVISIN-RELATED"/>
    <property type="match status" value="1"/>
</dbReference>
<dbReference type="InterPro" id="IPR036852">
    <property type="entry name" value="Peptidase_S8/S53_dom_sf"/>
</dbReference>
<dbReference type="InterPro" id="IPR022398">
    <property type="entry name" value="Peptidase_S8_His-AS"/>
</dbReference>
<dbReference type="GO" id="GO:0004252">
    <property type="term" value="F:serine-type endopeptidase activity"/>
    <property type="evidence" value="ECO:0007669"/>
    <property type="project" value="UniProtKB-UniRule"/>
</dbReference>
<dbReference type="InterPro" id="IPR023828">
    <property type="entry name" value="Peptidase_S8_Ser-AS"/>
</dbReference>
<dbReference type="InterPro" id="IPR050131">
    <property type="entry name" value="Peptidase_S8_subtilisin-like"/>
</dbReference>
<dbReference type="InterPro" id="IPR015500">
    <property type="entry name" value="Peptidase_S8_subtilisin-rel"/>
</dbReference>
<dbReference type="EMBL" id="QGNA01000006">
    <property type="protein sequence ID" value="PWS34538.1"/>
    <property type="molecule type" value="Genomic_DNA"/>
</dbReference>
<dbReference type="PROSITE" id="PS00138">
    <property type="entry name" value="SUBTILASE_SER"/>
    <property type="match status" value="1"/>
</dbReference>
<evidence type="ECO:0000256" key="4">
    <source>
        <dbReference type="ARBA" id="ARBA00022825"/>
    </source>
</evidence>
<keyword evidence="2 5" id="KW-0645">Protease</keyword>
<dbReference type="Gene3D" id="3.40.50.200">
    <property type="entry name" value="Peptidase S8/S53 domain"/>
    <property type="match status" value="1"/>
</dbReference>
<protein>
    <recommendedName>
        <fullName evidence="7">Peptidase S8/S53 domain-containing protein</fullName>
    </recommendedName>
</protein>
<accession>A0A317FAN0</accession>
<organism evidence="8 9">
    <name type="scientific">Falsiroseomonas bella</name>
    <dbReference type="NCBI Taxonomy" id="2184016"/>
    <lineage>
        <taxon>Bacteria</taxon>
        <taxon>Pseudomonadati</taxon>
        <taxon>Pseudomonadota</taxon>
        <taxon>Alphaproteobacteria</taxon>
        <taxon>Acetobacterales</taxon>
        <taxon>Roseomonadaceae</taxon>
        <taxon>Falsiroseomonas</taxon>
    </lineage>
</organism>
<feature type="active site" description="Charge relay system" evidence="5">
    <location>
        <position position="277"/>
    </location>
</feature>
<dbReference type="PROSITE" id="PS00137">
    <property type="entry name" value="SUBTILASE_HIS"/>
    <property type="match status" value="1"/>
</dbReference>
<evidence type="ECO:0000256" key="3">
    <source>
        <dbReference type="ARBA" id="ARBA00022801"/>
    </source>
</evidence>
<evidence type="ECO:0000256" key="1">
    <source>
        <dbReference type="ARBA" id="ARBA00011073"/>
    </source>
</evidence>
<feature type="domain" description="Peptidase S8/S53" evidence="7">
    <location>
        <begin position="534"/>
        <end position="663"/>
    </location>
</feature>
<dbReference type="GO" id="GO:0006508">
    <property type="term" value="P:proteolysis"/>
    <property type="evidence" value="ECO:0007669"/>
    <property type="project" value="UniProtKB-KW"/>
</dbReference>
<feature type="domain" description="Peptidase S8/S53" evidence="7">
    <location>
        <begin position="169"/>
        <end position="442"/>
    </location>
</feature>
<dbReference type="PRINTS" id="PR00723">
    <property type="entry name" value="SUBTILISIN"/>
</dbReference>
<evidence type="ECO:0000259" key="7">
    <source>
        <dbReference type="Pfam" id="PF00082"/>
    </source>
</evidence>
<dbReference type="RefSeq" id="WP_109872989.1">
    <property type="nucleotide sequence ID" value="NZ_QGNA01000006.1"/>
</dbReference>
<proteinExistence type="inferred from homology"/>
<name>A0A317FAN0_9PROT</name>
<evidence type="ECO:0000256" key="2">
    <source>
        <dbReference type="ARBA" id="ARBA00022670"/>
    </source>
</evidence>
<dbReference type="SUPFAM" id="SSF52743">
    <property type="entry name" value="Subtilisin-like"/>
    <property type="match status" value="1"/>
</dbReference>
<keyword evidence="4 5" id="KW-0720">Serine protease</keyword>
<feature type="active site" description="Charge relay system" evidence="5">
    <location>
        <position position="178"/>
    </location>
</feature>
<comment type="similarity">
    <text evidence="1 5">Belongs to the peptidase S8 family.</text>
</comment>
<evidence type="ECO:0000313" key="9">
    <source>
        <dbReference type="Proteomes" id="UP000245765"/>
    </source>
</evidence>
<feature type="compositionally biased region" description="Basic and acidic residues" evidence="6">
    <location>
        <begin position="10"/>
        <end position="21"/>
    </location>
</feature>
<dbReference type="Gene3D" id="2.60.120.1290">
    <property type="match status" value="1"/>
</dbReference>
<evidence type="ECO:0000256" key="6">
    <source>
        <dbReference type="SAM" id="MobiDB-lite"/>
    </source>
</evidence>
<dbReference type="Proteomes" id="UP000245765">
    <property type="component" value="Unassembled WGS sequence"/>
</dbReference>
<keyword evidence="9" id="KW-1185">Reference proteome</keyword>
<dbReference type="InterPro" id="IPR000209">
    <property type="entry name" value="Peptidase_S8/S53_dom"/>
</dbReference>
<dbReference type="PANTHER" id="PTHR43806">
    <property type="entry name" value="PEPTIDASE S8"/>
    <property type="match status" value="1"/>
</dbReference>
<reference evidence="9" key="1">
    <citation type="submission" date="2018-05" db="EMBL/GenBank/DDBJ databases">
        <authorList>
            <person name="Du Z."/>
            <person name="Wang X."/>
        </authorList>
    </citation>
    <scope>NUCLEOTIDE SEQUENCE [LARGE SCALE GENOMIC DNA]</scope>
    <source>
        <strain evidence="9">CQN31</strain>
    </source>
</reference>
<comment type="caution">
    <text evidence="8">The sequence shown here is derived from an EMBL/GenBank/DDBJ whole genome shotgun (WGS) entry which is preliminary data.</text>
</comment>
<evidence type="ECO:0000256" key="5">
    <source>
        <dbReference type="PROSITE-ProRule" id="PRU01240"/>
    </source>
</evidence>
<sequence length="987" mass="103009">MTRPSRRSRPQRDAGAGRDKLDPRLAYLAGLPLRDLHRLKAAEQRAMVARSESPDATFSPLTAGVLMPSAGRKRPGGRSFHARFDEPVFSVFILGEACAEELLSLGSVPRGAAGGIRTAFVPRSRLRALERCDGVRYIELARAWSCDLGQAIPLAQMDALHAAMPPVDGSGVIIGVVDNILDIHHPDFRDANGATRVLFLWDQRLFPVPGEAGPPVAPALPGFMPQGGVTYGVEYDRARIDHELATVNPPTVPAYATVRHAPPDPANGQAAFEAAWHGTKVTGCAAGNGLGSGAPGAAPGSEIIFVSPLGYDSGVTLNADNAAILDACAYIFARADQAGRPCVVNISLGDQQGPHDGTTCGERFLDALLARPGRAITLSAGNARKLAGHAEDQLVPGGTTTLTLNVRAGVSGQEPPVNSDAIEIWYDGHDRIAVTLAAPGANPVVIGPVEPGTTAGPVAVGGISVRIASVLNDPRNGDNWISILLIVPPGQSIPLGNWQLTLQARSIVNGTFNVWVDRNNWGSQAKLRWLSSVKPDRLTLGVPATATLPITVGSHAKNAGPAQISDFSGRGPSRDGRIKPDLAATGQNLLVPIPRNMYAVPPGAPGTGPGSGTSFAAPIVAGAAALLFQCRGATATSADIKQILMQTADTTGILVPDNGFGFGALRMGAACSAPAPDVDVWLRDDAMDDGTEPFVRPVFWESPDIALLGTNGNPVANPVHLPGQRFSTIVRVTARNRGTQTARNVSVLLYWADPATNLPFPDAWRASGIFSGSQAQPPFSLESNRIVVPQLVAGAAADVDFAWAPPAPGTGLAGDGHFCLLARLEHELDPSVIDQGGFVRIPADNNLGLRNVLVVSGGTPRGMRFHLRGSAATDSLMVLPELTSGSVLLRLPAALLPDRGPRATGAVHGATRIGFEGDVAILRSAEARPLLVEGLRLADRAVAPAAIEVQGRDPLGAVHVLQLSAGARIGGVTLRIKDPTRLAPARA</sequence>
<dbReference type="OrthoDB" id="7237710at2"/>
<feature type="region of interest" description="Disordered" evidence="6">
    <location>
        <begin position="1"/>
        <end position="21"/>
    </location>
</feature>
<evidence type="ECO:0000313" key="8">
    <source>
        <dbReference type="EMBL" id="PWS34538.1"/>
    </source>
</evidence>
<dbReference type="AlphaFoldDB" id="A0A317FAN0"/>
<dbReference type="PROSITE" id="PS51892">
    <property type="entry name" value="SUBTILASE"/>
    <property type="match status" value="1"/>
</dbReference>
<gene>
    <name evidence="8" type="ORF">DFH01_23630</name>
</gene>